<proteinExistence type="predicted"/>
<comment type="caution">
    <text evidence="1">The sequence shown here is derived from an EMBL/GenBank/DDBJ whole genome shotgun (WGS) entry which is preliminary data.</text>
</comment>
<dbReference type="Proteomes" id="UP001454036">
    <property type="component" value="Unassembled WGS sequence"/>
</dbReference>
<dbReference type="EMBL" id="BAABME010005765">
    <property type="protein sequence ID" value="GAA0166551.1"/>
    <property type="molecule type" value="Genomic_DNA"/>
</dbReference>
<reference evidence="1 2" key="1">
    <citation type="submission" date="2024-01" db="EMBL/GenBank/DDBJ databases">
        <title>The complete chloroplast genome sequence of Lithospermum erythrorhizon: insights into the phylogenetic relationship among Boraginaceae species and the maternal lineages of purple gromwells.</title>
        <authorList>
            <person name="Okada T."/>
            <person name="Watanabe K."/>
        </authorList>
    </citation>
    <scope>NUCLEOTIDE SEQUENCE [LARGE SCALE GENOMIC DNA]</scope>
</reference>
<keyword evidence="2" id="KW-1185">Reference proteome</keyword>
<sequence>MIKGDNQPSIPICEFSESNGGVLSDYESKNAENCIGIEELDDDRVGSTMGKHVDELQEQSYEIYVSRRKLYVIKEKGISLASGDYNKSYELIPRYRQTILDSNPQAWIKMKPFIGLDGCFMKSPYRGQLLVVID</sequence>
<accession>A0AAV3QU72</accession>
<evidence type="ECO:0000313" key="1">
    <source>
        <dbReference type="EMBL" id="GAA0166551.1"/>
    </source>
</evidence>
<name>A0AAV3QU72_LITER</name>
<evidence type="ECO:0000313" key="2">
    <source>
        <dbReference type="Proteomes" id="UP001454036"/>
    </source>
</evidence>
<organism evidence="1 2">
    <name type="scientific">Lithospermum erythrorhizon</name>
    <name type="common">Purple gromwell</name>
    <name type="synonym">Lithospermum officinale var. erythrorhizon</name>
    <dbReference type="NCBI Taxonomy" id="34254"/>
    <lineage>
        <taxon>Eukaryota</taxon>
        <taxon>Viridiplantae</taxon>
        <taxon>Streptophyta</taxon>
        <taxon>Embryophyta</taxon>
        <taxon>Tracheophyta</taxon>
        <taxon>Spermatophyta</taxon>
        <taxon>Magnoliopsida</taxon>
        <taxon>eudicotyledons</taxon>
        <taxon>Gunneridae</taxon>
        <taxon>Pentapetalae</taxon>
        <taxon>asterids</taxon>
        <taxon>lamiids</taxon>
        <taxon>Boraginales</taxon>
        <taxon>Boraginaceae</taxon>
        <taxon>Boraginoideae</taxon>
        <taxon>Lithospermeae</taxon>
        <taxon>Lithospermum</taxon>
    </lineage>
</organism>
<dbReference type="AlphaFoldDB" id="A0AAV3QU72"/>
<gene>
    <name evidence="1" type="ORF">LIER_21681</name>
</gene>
<protein>
    <submittedName>
        <fullName evidence="1">Uncharacterized protein</fullName>
    </submittedName>
</protein>